<gene>
    <name evidence="1" type="ORF">PGAL8A_00273400</name>
</gene>
<reference evidence="1" key="1">
    <citation type="submission" date="2015-04" db="EMBL/GenBank/DDBJ databases">
        <authorList>
            <consortium name="Pathogen Informatics"/>
        </authorList>
    </citation>
    <scope>NUCLEOTIDE SEQUENCE [LARGE SCALE GENOMIC DNA]</scope>
    <source>
        <strain evidence="1">8A</strain>
    </source>
</reference>
<dbReference type="OrthoDB" id="10449038at2759"/>
<accession>A0A1J1GST2</accession>
<organism evidence="1 2">
    <name type="scientific">Plasmodium gallinaceum</name>
    <dbReference type="NCBI Taxonomy" id="5849"/>
    <lineage>
        <taxon>Eukaryota</taxon>
        <taxon>Sar</taxon>
        <taxon>Alveolata</taxon>
        <taxon>Apicomplexa</taxon>
        <taxon>Aconoidasida</taxon>
        <taxon>Haemosporida</taxon>
        <taxon>Plasmodiidae</taxon>
        <taxon>Plasmodium</taxon>
        <taxon>Plasmodium (Haemamoeba)</taxon>
    </lineage>
</organism>
<dbReference type="VEuPathDB" id="PlasmoDB:PGAL8A_00273400"/>
<dbReference type="AlphaFoldDB" id="A0A1J1GST2"/>
<protein>
    <recommendedName>
        <fullName evidence="3">Plasmodium RESA N-terminal domain-containing protein</fullName>
    </recommendedName>
</protein>
<evidence type="ECO:0000313" key="2">
    <source>
        <dbReference type="Proteomes" id="UP000220797"/>
    </source>
</evidence>
<evidence type="ECO:0008006" key="3">
    <source>
        <dbReference type="Google" id="ProtNLM"/>
    </source>
</evidence>
<sequence>MLLMFTFFLIMKKFKVLFFFSYLLIVNLLIPCLTSEPENYHNIPNVPLESNSHLVRTHSNSDSFVIPTKFVDLTYDLLHHILHIFYNSINVERQEMIKGIKSILHLVHNFLNSRKEELSKCSIRLMTKFTSNELRRIHNKTPAEKGIEKDCLKEHMNYWSKIKFDYNNMIEKMHQQWQSGGKSKNKSSKWKKVKWEEWHNYFHKYLIREGKRSRLDFVCMMQNGCNYTNVKYHYEKIISLWDEDMKSMWTKWNSFLDNALKN</sequence>
<dbReference type="OMA" id="HILHIFY"/>
<dbReference type="GeneID" id="39731266"/>
<dbReference type="Proteomes" id="UP000220797">
    <property type="component" value="Unassembled WGS sequence"/>
</dbReference>
<name>A0A1J1GST2_PLAGA</name>
<proteinExistence type="predicted"/>
<keyword evidence="2" id="KW-1185">Reference proteome</keyword>
<dbReference type="RefSeq" id="XP_028528346.1">
    <property type="nucleotide sequence ID" value="XM_028671722.1"/>
</dbReference>
<comment type="caution">
    <text evidence="1">The sequence shown here is derived from an EMBL/GenBank/DDBJ whole genome shotgun (WGS) entry which is preliminary data.</text>
</comment>
<dbReference type="EMBL" id="CVMV01000045">
    <property type="protein sequence ID" value="CRG95537.1"/>
    <property type="molecule type" value="Genomic_DNA"/>
</dbReference>
<evidence type="ECO:0000313" key="1">
    <source>
        <dbReference type="EMBL" id="CRG95537.1"/>
    </source>
</evidence>